<dbReference type="EMBL" id="KV006408">
    <property type="protein sequence ID" value="KZV32611.1"/>
    <property type="molecule type" value="Genomic_DNA"/>
</dbReference>
<evidence type="ECO:0000313" key="3">
    <source>
        <dbReference type="Proteomes" id="UP000250235"/>
    </source>
</evidence>
<organism evidence="2 3">
    <name type="scientific">Dorcoceras hygrometricum</name>
    <dbReference type="NCBI Taxonomy" id="472368"/>
    <lineage>
        <taxon>Eukaryota</taxon>
        <taxon>Viridiplantae</taxon>
        <taxon>Streptophyta</taxon>
        <taxon>Embryophyta</taxon>
        <taxon>Tracheophyta</taxon>
        <taxon>Spermatophyta</taxon>
        <taxon>Magnoliopsida</taxon>
        <taxon>eudicotyledons</taxon>
        <taxon>Gunneridae</taxon>
        <taxon>Pentapetalae</taxon>
        <taxon>asterids</taxon>
        <taxon>lamiids</taxon>
        <taxon>Lamiales</taxon>
        <taxon>Gesneriaceae</taxon>
        <taxon>Didymocarpoideae</taxon>
        <taxon>Trichosporeae</taxon>
        <taxon>Loxocarpinae</taxon>
        <taxon>Dorcoceras</taxon>
    </lineage>
</organism>
<keyword evidence="3" id="KW-1185">Reference proteome</keyword>
<dbReference type="Proteomes" id="UP000250235">
    <property type="component" value="Unassembled WGS sequence"/>
</dbReference>
<dbReference type="AlphaFoldDB" id="A0A2Z7BKW0"/>
<accession>A0A2Z7BKW0</accession>
<sequence>MNKLLKLSSGSTNYCSYLLVPLKRCTCWFLARGQNAVIRGPTGSRQASWAYDICEKLDLTDISTSWLAESWEWSKAEASKQLEEQERTAQAQLQTKRGADTEVAPDDQLEDKNK</sequence>
<reference evidence="2 3" key="1">
    <citation type="journal article" date="2015" name="Proc. Natl. Acad. Sci. U.S.A.">
        <title>The resurrection genome of Boea hygrometrica: A blueprint for survival of dehydration.</title>
        <authorList>
            <person name="Xiao L."/>
            <person name="Yang G."/>
            <person name="Zhang L."/>
            <person name="Yang X."/>
            <person name="Zhao S."/>
            <person name="Ji Z."/>
            <person name="Zhou Q."/>
            <person name="Hu M."/>
            <person name="Wang Y."/>
            <person name="Chen M."/>
            <person name="Xu Y."/>
            <person name="Jin H."/>
            <person name="Xiao X."/>
            <person name="Hu G."/>
            <person name="Bao F."/>
            <person name="Hu Y."/>
            <person name="Wan P."/>
            <person name="Li L."/>
            <person name="Deng X."/>
            <person name="Kuang T."/>
            <person name="Xiang C."/>
            <person name="Zhu J.K."/>
            <person name="Oliver M.J."/>
            <person name="He Y."/>
        </authorList>
    </citation>
    <scope>NUCLEOTIDE SEQUENCE [LARGE SCALE GENOMIC DNA]</scope>
    <source>
        <strain evidence="3">cv. XS01</strain>
    </source>
</reference>
<proteinExistence type="predicted"/>
<feature type="region of interest" description="Disordered" evidence="1">
    <location>
        <begin position="82"/>
        <end position="114"/>
    </location>
</feature>
<gene>
    <name evidence="2" type="ORF">F511_17037</name>
</gene>
<protein>
    <submittedName>
        <fullName evidence="2">U-box domain-containing protein 35-like</fullName>
    </submittedName>
</protein>
<evidence type="ECO:0000256" key="1">
    <source>
        <dbReference type="SAM" id="MobiDB-lite"/>
    </source>
</evidence>
<name>A0A2Z7BKW0_9LAMI</name>
<feature type="compositionally biased region" description="Acidic residues" evidence="1">
    <location>
        <begin position="103"/>
        <end position="114"/>
    </location>
</feature>
<evidence type="ECO:0000313" key="2">
    <source>
        <dbReference type="EMBL" id="KZV32611.1"/>
    </source>
</evidence>